<accession>A0A8E3APM9</accession>
<keyword evidence="1" id="KW-0812">Transmembrane</keyword>
<dbReference type="Proteomes" id="UP000244037">
    <property type="component" value="Unassembled WGS sequence"/>
</dbReference>
<organism evidence="2 3">
    <name type="scientific">Rhodovulum kholense</name>
    <dbReference type="NCBI Taxonomy" id="453584"/>
    <lineage>
        <taxon>Bacteria</taxon>
        <taxon>Pseudomonadati</taxon>
        <taxon>Pseudomonadota</taxon>
        <taxon>Alphaproteobacteria</taxon>
        <taxon>Rhodobacterales</taxon>
        <taxon>Paracoccaceae</taxon>
        <taxon>Rhodovulum</taxon>
    </lineage>
</organism>
<dbReference type="InterPro" id="IPR057700">
    <property type="entry name" value="DUF7940"/>
</dbReference>
<dbReference type="Pfam" id="PF25612">
    <property type="entry name" value="DUF7940"/>
    <property type="match status" value="1"/>
</dbReference>
<reference evidence="2 3" key="1">
    <citation type="submission" date="2018-04" db="EMBL/GenBank/DDBJ databases">
        <title>Genomic Encyclopedia of Archaeal and Bacterial Type Strains, Phase II (KMG-II): from individual species to whole genera.</title>
        <authorList>
            <person name="Goeker M."/>
        </authorList>
    </citation>
    <scope>NUCLEOTIDE SEQUENCE [LARGE SCALE GENOMIC DNA]</scope>
    <source>
        <strain evidence="2 3">DSM 19783</strain>
    </source>
</reference>
<gene>
    <name evidence="2" type="ORF">C8N38_113104</name>
</gene>
<protein>
    <submittedName>
        <fullName evidence="2">Uncharacterized protein</fullName>
    </submittedName>
</protein>
<evidence type="ECO:0000313" key="3">
    <source>
        <dbReference type="Proteomes" id="UP000244037"/>
    </source>
</evidence>
<dbReference type="RefSeq" id="WP_108028154.1">
    <property type="nucleotide sequence ID" value="NZ_QAYC01000013.1"/>
</dbReference>
<comment type="caution">
    <text evidence="2">The sequence shown here is derived from an EMBL/GenBank/DDBJ whole genome shotgun (WGS) entry which is preliminary data.</text>
</comment>
<dbReference type="EMBL" id="QAYC01000013">
    <property type="protein sequence ID" value="PTW45703.1"/>
    <property type="molecule type" value="Genomic_DNA"/>
</dbReference>
<keyword evidence="3" id="KW-1185">Reference proteome</keyword>
<keyword evidence="1" id="KW-1133">Transmembrane helix</keyword>
<proteinExistence type="predicted"/>
<evidence type="ECO:0000256" key="1">
    <source>
        <dbReference type="SAM" id="Phobius"/>
    </source>
</evidence>
<sequence length="75" mass="7894">MKLVPNWRVLIRRAWSIRLILIAGLLSGIEAGLSLASPDLLGLPRGLFAGISALVTATAFAARLIAQTGLEGADR</sequence>
<dbReference type="OrthoDB" id="7679471at2"/>
<name>A0A8E3APM9_9RHOB</name>
<feature type="transmembrane region" description="Helical" evidence="1">
    <location>
        <begin position="46"/>
        <end position="66"/>
    </location>
</feature>
<dbReference type="AlphaFoldDB" id="A0A8E3APM9"/>
<keyword evidence="1" id="KW-0472">Membrane</keyword>
<evidence type="ECO:0000313" key="2">
    <source>
        <dbReference type="EMBL" id="PTW45703.1"/>
    </source>
</evidence>